<accession>A0A4P9ZDC0</accession>
<feature type="transmembrane region" description="Helical" evidence="8">
    <location>
        <begin position="12"/>
        <end position="30"/>
    </location>
</feature>
<dbReference type="InterPro" id="IPR002809">
    <property type="entry name" value="EMC3/TMCO1"/>
</dbReference>
<gene>
    <name evidence="9" type="ORF">METBISCDRAFT_27640</name>
</gene>
<sequence>MSYPELLLDSQLKWWMVVPISVAMVLVGLLRENLTFVLSSKPRPISFRLNREQQFYKRSQNFRLNAAVLTPAEFAERKASLVADLLSDKYYSEPAKTDPANPLTDPGMNDALFNMAKENLMSFVPQTLIMVWVNFFFADSVVMKLPFLLTAGFKGMLQTGINTPDLDVRYVSAISWYFVNLFGLRPVYSCLMSDPSKAQLLVQSQQQTPTFAGPGAPKADKLFPAAAESLQIVHHVSIFGDIASRVLRQYEHSG</sequence>
<dbReference type="SMART" id="SM01415">
    <property type="entry name" value="DUF106"/>
    <property type="match status" value="1"/>
</dbReference>
<keyword evidence="6 8" id="KW-0472">Membrane</keyword>
<dbReference type="GO" id="GO:0034975">
    <property type="term" value="P:protein folding in endoplasmic reticulum"/>
    <property type="evidence" value="ECO:0007669"/>
    <property type="project" value="TreeGrafter"/>
</dbReference>
<dbReference type="GO" id="GO:0072546">
    <property type="term" value="C:EMC complex"/>
    <property type="evidence" value="ECO:0007669"/>
    <property type="project" value="TreeGrafter"/>
</dbReference>
<keyword evidence="5 8" id="KW-1133">Transmembrane helix</keyword>
<dbReference type="AlphaFoldDB" id="A0A4P9ZDC0"/>
<evidence type="ECO:0000313" key="9">
    <source>
        <dbReference type="EMBL" id="RKP30131.1"/>
    </source>
</evidence>
<evidence type="ECO:0000256" key="6">
    <source>
        <dbReference type="ARBA" id="ARBA00023136"/>
    </source>
</evidence>
<evidence type="ECO:0000256" key="1">
    <source>
        <dbReference type="ARBA" id="ARBA00004141"/>
    </source>
</evidence>
<evidence type="ECO:0000313" key="10">
    <source>
        <dbReference type="Proteomes" id="UP000268321"/>
    </source>
</evidence>
<keyword evidence="10" id="KW-1185">Reference proteome</keyword>
<comment type="function">
    <text evidence="7">The EMC seems to be required for efficient folding of proteins in the endoplasmic reticulum (ER).</text>
</comment>
<organism evidence="9 10">
    <name type="scientific">Metschnikowia bicuspidata</name>
    <dbReference type="NCBI Taxonomy" id="27322"/>
    <lineage>
        <taxon>Eukaryota</taxon>
        <taxon>Fungi</taxon>
        <taxon>Dikarya</taxon>
        <taxon>Ascomycota</taxon>
        <taxon>Saccharomycotina</taxon>
        <taxon>Pichiomycetes</taxon>
        <taxon>Metschnikowiaceae</taxon>
        <taxon>Metschnikowia</taxon>
    </lineage>
</organism>
<evidence type="ECO:0000256" key="8">
    <source>
        <dbReference type="SAM" id="Phobius"/>
    </source>
</evidence>
<comment type="subcellular location">
    <subcellularLocation>
        <location evidence="1">Membrane</location>
        <topology evidence="1">Multi-pass membrane protein</topology>
    </subcellularLocation>
</comment>
<evidence type="ECO:0000256" key="7">
    <source>
        <dbReference type="PIRNR" id="PIRNR010045"/>
    </source>
</evidence>
<dbReference type="PANTHER" id="PTHR13116:SF5">
    <property type="entry name" value="ER MEMBRANE PROTEIN COMPLEX SUBUNIT 3"/>
    <property type="match status" value="1"/>
</dbReference>
<dbReference type="Proteomes" id="UP000268321">
    <property type="component" value="Unassembled WGS sequence"/>
</dbReference>
<feature type="transmembrane region" description="Helical" evidence="8">
    <location>
        <begin position="127"/>
        <end position="149"/>
    </location>
</feature>
<comment type="similarity">
    <text evidence="2 7">Belongs to the EMC3 family.</text>
</comment>
<reference evidence="10" key="1">
    <citation type="journal article" date="2018" name="Nat. Microbiol.">
        <title>Leveraging single-cell genomics to expand the fungal tree of life.</title>
        <authorList>
            <person name="Ahrendt S.R."/>
            <person name="Quandt C.A."/>
            <person name="Ciobanu D."/>
            <person name="Clum A."/>
            <person name="Salamov A."/>
            <person name="Andreopoulos B."/>
            <person name="Cheng J.F."/>
            <person name="Woyke T."/>
            <person name="Pelin A."/>
            <person name="Henrissat B."/>
            <person name="Reynolds N.K."/>
            <person name="Benny G.L."/>
            <person name="Smith M.E."/>
            <person name="James T.Y."/>
            <person name="Grigoriev I.V."/>
        </authorList>
    </citation>
    <scope>NUCLEOTIDE SEQUENCE [LARGE SCALE GENOMIC DNA]</scope>
    <source>
        <strain evidence="10">Baker2002</strain>
    </source>
</reference>
<name>A0A4P9ZDC0_9ASCO</name>
<evidence type="ECO:0000256" key="2">
    <source>
        <dbReference type="ARBA" id="ARBA00005376"/>
    </source>
</evidence>
<dbReference type="OrthoDB" id="6745403at2759"/>
<evidence type="ECO:0000256" key="5">
    <source>
        <dbReference type="ARBA" id="ARBA00022989"/>
    </source>
</evidence>
<evidence type="ECO:0000256" key="3">
    <source>
        <dbReference type="ARBA" id="ARBA00020822"/>
    </source>
</evidence>
<keyword evidence="4 8" id="KW-0812">Transmembrane</keyword>
<evidence type="ECO:0000256" key="4">
    <source>
        <dbReference type="ARBA" id="ARBA00022692"/>
    </source>
</evidence>
<dbReference type="PIRSF" id="PIRSF010045">
    <property type="entry name" value="DUF850_TM_euk"/>
    <property type="match status" value="1"/>
</dbReference>
<dbReference type="Pfam" id="PF01956">
    <property type="entry name" value="EMC3_TMCO1"/>
    <property type="match status" value="1"/>
</dbReference>
<proteinExistence type="inferred from homology"/>
<dbReference type="PANTHER" id="PTHR13116">
    <property type="entry name" value="ER MEMBRANE PROTEIN COMPLEX SUBUNIT 3"/>
    <property type="match status" value="1"/>
</dbReference>
<dbReference type="InterPro" id="IPR008568">
    <property type="entry name" value="EMC3"/>
</dbReference>
<protein>
    <recommendedName>
        <fullName evidence="3 7">ER membrane protein complex subunit 3</fullName>
    </recommendedName>
</protein>
<dbReference type="EMBL" id="ML004465">
    <property type="protein sequence ID" value="RKP30131.1"/>
    <property type="molecule type" value="Genomic_DNA"/>
</dbReference>